<gene>
    <name evidence="1" type="ORF">ACFQ3J_08925</name>
</gene>
<dbReference type="RefSeq" id="WP_251583459.1">
    <property type="nucleotide sequence ID" value="NZ_JBHTKX010000001.1"/>
</dbReference>
<keyword evidence="2" id="KW-1185">Reference proteome</keyword>
<reference evidence="2" key="1">
    <citation type="journal article" date="2019" name="Int. J. Syst. Evol. Microbiol.">
        <title>The Global Catalogue of Microorganisms (GCM) 10K type strain sequencing project: providing services to taxonomists for standard genome sequencing and annotation.</title>
        <authorList>
            <consortium name="The Broad Institute Genomics Platform"/>
            <consortium name="The Broad Institute Genome Sequencing Center for Infectious Disease"/>
            <person name="Wu L."/>
            <person name="Ma J."/>
        </authorList>
    </citation>
    <scope>NUCLEOTIDE SEQUENCE [LARGE SCALE GENOMIC DNA]</scope>
    <source>
        <strain evidence="2">CCUG 53519</strain>
    </source>
</reference>
<protein>
    <submittedName>
        <fullName evidence="1">Uncharacterized protein</fullName>
    </submittedName>
</protein>
<proteinExistence type="predicted"/>
<evidence type="ECO:0000313" key="1">
    <source>
        <dbReference type="EMBL" id="MFD1128294.1"/>
    </source>
</evidence>
<name>A0ABW3PXN0_9BACL</name>
<organism evidence="1 2">
    <name type="scientific">Paenibacillus provencensis</name>
    <dbReference type="NCBI Taxonomy" id="441151"/>
    <lineage>
        <taxon>Bacteria</taxon>
        <taxon>Bacillati</taxon>
        <taxon>Bacillota</taxon>
        <taxon>Bacilli</taxon>
        <taxon>Bacillales</taxon>
        <taxon>Paenibacillaceae</taxon>
        <taxon>Paenibacillus</taxon>
    </lineage>
</organism>
<dbReference type="EMBL" id="JBHTKX010000001">
    <property type="protein sequence ID" value="MFD1128294.1"/>
    <property type="molecule type" value="Genomic_DNA"/>
</dbReference>
<dbReference type="Proteomes" id="UP001597169">
    <property type="component" value="Unassembled WGS sequence"/>
</dbReference>
<comment type="caution">
    <text evidence="1">The sequence shown here is derived from an EMBL/GenBank/DDBJ whole genome shotgun (WGS) entry which is preliminary data.</text>
</comment>
<sequence length="222" mass="25384">MSKNIQLVESSVDEALYLFELMDKYGLYCSMELTLTSSRDTFVGVSHQPVKTEFIESKDGDSFVVALGEAEFCFELNLQISKQLTNRQLFMCVANDEYTAWFNSGALPEKFITEANSYRAPAPDENEPIFLEVNDREKNLIEYLRTLKFDDLLDATDAIRNGAKEAELKGYEQAYKQREAIIVSGWFDRSGKLEKLQELLGMANDDYCEHVYPELTGEEESL</sequence>
<accession>A0ABW3PXN0</accession>
<evidence type="ECO:0000313" key="2">
    <source>
        <dbReference type="Proteomes" id="UP001597169"/>
    </source>
</evidence>